<evidence type="ECO:0000256" key="8">
    <source>
        <dbReference type="HAMAP-Rule" id="MF_00277"/>
    </source>
</evidence>
<comment type="catalytic activity">
    <reaction evidence="7">
        <text>guanosine 3',5'-bis(diphosphate) + H2O = GDP + diphosphate + H(+)</text>
        <dbReference type="Rhea" id="RHEA:14253"/>
        <dbReference type="ChEBI" id="CHEBI:15377"/>
        <dbReference type="ChEBI" id="CHEBI:15378"/>
        <dbReference type="ChEBI" id="CHEBI:33019"/>
        <dbReference type="ChEBI" id="CHEBI:58189"/>
        <dbReference type="ChEBI" id="CHEBI:77828"/>
        <dbReference type="EC" id="3.1.7.2"/>
    </reaction>
</comment>
<dbReference type="SUPFAM" id="SSF55021">
    <property type="entry name" value="ACT-like"/>
    <property type="match status" value="1"/>
</dbReference>
<dbReference type="GO" id="GO:0008893">
    <property type="term" value="F:guanosine-3',5'-bis(diphosphate) 3'-diphosphatase activity"/>
    <property type="evidence" value="ECO:0007669"/>
    <property type="project" value="UniProtKB-EC"/>
</dbReference>
<feature type="region of interest" description="Disordered" evidence="9">
    <location>
        <begin position="662"/>
        <end position="789"/>
    </location>
</feature>
<feature type="compositionally biased region" description="Basic and acidic residues" evidence="9">
    <location>
        <begin position="179"/>
        <end position="192"/>
    </location>
</feature>
<dbReference type="InterPro" id="IPR043519">
    <property type="entry name" value="NT_sf"/>
</dbReference>
<feature type="compositionally biased region" description="Polar residues" evidence="9">
    <location>
        <begin position="687"/>
        <end position="696"/>
    </location>
</feature>
<keyword evidence="6 8" id="KW-0511">Multifunctional enzyme</keyword>
<evidence type="ECO:0000256" key="6">
    <source>
        <dbReference type="ARBA" id="ARBA00023268"/>
    </source>
</evidence>
<dbReference type="InterPro" id="IPR002912">
    <property type="entry name" value="ACT_dom"/>
</dbReference>
<evidence type="ECO:0000313" key="13">
    <source>
        <dbReference type="Proteomes" id="UP000190837"/>
    </source>
</evidence>
<feature type="region of interest" description="Disordered" evidence="9">
    <location>
        <begin position="179"/>
        <end position="201"/>
    </location>
</feature>
<name>A0A1C3H4M3_9GAMM</name>
<comment type="cofactor">
    <cofactor evidence="8">
        <name>Mg(2+)</name>
        <dbReference type="ChEBI" id="CHEBI:18420"/>
    </cofactor>
</comment>
<dbReference type="Pfam" id="PF01909">
    <property type="entry name" value="NTP_transf_2"/>
    <property type="match status" value="1"/>
</dbReference>
<comment type="similarity">
    <text evidence="8">Belongs to the GlnD family.</text>
</comment>
<dbReference type="InterPro" id="IPR003607">
    <property type="entry name" value="HD/PDEase_dom"/>
</dbReference>
<dbReference type="InterPro" id="IPR002934">
    <property type="entry name" value="Polymerase_NTP_transf_dom"/>
</dbReference>
<evidence type="ECO:0000313" key="12">
    <source>
        <dbReference type="EMBL" id="SAM65167.1"/>
    </source>
</evidence>
<evidence type="ECO:0000256" key="9">
    <source>
        <dbReference type="SAM" id="MobiDB-lite"/>
    </source>
</evidence>
<sequence>MLALPPDWQPAAPALSPLAEAARARDYLRELRHGLAAHIRGRDYDVHRLIVHYTAQIDRILGYLYQRTIANPRIRLYAIGGYGRGELFPASDIDLLLLTPDDLTNRDTIETFIQTLWQLGLDIAQHVHADRDLAPAATADIDLLTSLLENRQLAGEPYPIDPARPPLIAKTAYIRHKQQEQRARDAKQERLGQLEPNLKNSSGGLRDEHMITWLSAYCYHDHSHASLIAKNLMTPGESAGLHESRDALWRIRFALHLGGARQKNTLDFEQQKRLAATFGYRDQRHNLAIEQLMQHYYQHSMRIRRINQRVVSHIEADHQPPQPAVPLTRDYASQHGKLTLRDPASFTQNPNQPWELFQYLQQNPTIREPHPDLVRHIRRHRDSLTNIARRRDADNRRAFLALLAQPGNVHPQLARIHQYGLLYRYIPAFAHITGRMQYDLFHQYTVDQHTLKLIETLDRLVRPDPAYPEAAETLTRLKNPAILYLAALFHDIGKGYDGDHSQTGAQIADLYARENDAIPPEDRALLTWLVAHHLDHSLTAQKKDLTDPDTIAAYAATIPSAEHLDHLYLLTLADISATNPSLWNTWRASLLYDLYQQTRHQLEHHQDSLHAREHRAREQAKAQLASDAQTLEHLWAQLPEAYFRGETAAAIAAKTRHLLARADNTESPPLQSGEGLGRGCENREATTSETCQQTAPSPVGEGRGGGSKPSAPATTSEARADNTAPPPLQSGEGLGRGCENRETTTSETCQQTAPSPVGEGWGGGSKPSAPATSSEANGPLPPQPGKQHAVSLIQEHPPRLFITSPNPPDILLARITHYLEQHNHNIHEARLYTTADHRLTLQEYTLSENPPPAPELAHELEQHIADKQPPPPLARRLPRERLKHFTTHTRVHIQPEGDHTTLELTCKDRHGLLSLISRILLAHGVHISHAKIGTYGEKVEDSFHLTDAQHRPLTDAATLAALKQALLEALQ</sequence>
<keyword evidence="5 8" id="KW-0460">Magnesium</keyword>
<evidence type="ECO:0000259" key="11">
    <source>
        <dbReference type="PROSITE" id="PS51831"/>
    </source>
</evidence>
<comment type="activity regulation">
    <text evidence="8">Uridylyltransferase (UTase) activity is inhibited by glutamine, while glutamine activates uridylyl-removing (UR) activity.</text>
</comment>
<dbReference type="HAMAP" id="MF_00277">
    <property type="entry name" value="PII_uridylyl_transf"/>
    <property type="match status" value="1"/>
</dbReference>
<dbReference type="PROSITE" id="PS51671">
    <property type="entry name" value="ACT"/>
    <property type="match status" value="1"/>
</dbReference>
<reference evidence="13" key="1">
    <citation type="submission" date="2016-04" db="EMBL/GenBank/DDBJ databases">
        <authorList>
            <person name="Tagini F."/>
        </authorList>
    </citation>
    <scope>NUCLEOTIDE SEQUENCE [LARGE SCALE GENOMIC DNA]</scope>
    <source>
        <strain evidence="13">CHUV0807</strain>
    </source>
</reference>
<dbReference type="CDD" id="cd00077">
    <property type="entry name" value="HDc"/>
    <property type="match status" value="1"/>
</dbReference>
<comment type="caution">
    <text evidence="8">Lacks conserved residue(s) required for the propagation of feature annotation.</text>
</comment>
<dbReference type="GO" id="GO:0006808">
    <property type="term" value="P:regulation of nitrogen utilization"/>
    <property type="evidence" value="ECO:0007669"/>
    <property type="project" value="UniProtKB-UniRule"/>
</dbReference>
<organism evidence="12 13">
    <name type="scientific">Cardiobacterium hominis</name>
    <dbReference type="NCBI Taxonomy" id="2718"/>
    <lineage>
        <taxon>Bacteria</taxon>
        <taxon>Pseudomonadati</taxon>
        <taxon>Pseudomonadota</taxon>
        <taxon>Gammaproteobacteria</taxon>
        <taxon>Cardiobacteriales</taxon>
        <taxon>Cardiobacteriaceae</taxon>
        <taxon>Cardiobacterium</taxon>
    </lineage>
</organism>
<dbReference type="SUPFAM" id="SSF81593">
    <property type="entry name" value="Nucleotidyltransferase substrate binding subunit/domain"/>
    <property type="match status" value="1"/>
</dbReference>
<comment type="function">
    <text evidence="8">Modifies, by uridylylation and deuridylylation, the PII regulatory proteins (GlnB and homologs), in response to the nitrogen status of the cell that GlnD senses through the glutamine level. Under low glutamine levels, catalyzes the conversion of the PII proteins and UTP to PII-UMP and PPi, while under higher glutamine levels, GlnD hydrolyzes PII-UMP to PII and UMP (deuridylylation). Thus, controls uridylylation state and activity of the PII proteins, and plays an important role in the regulation of nitrogen metabolism.</text>
</comment>
<keyword evidence="3" id="KW-0677">Repeat</keyword>
<evidence type="ECO:0000256" key="4">
    <source>
        <dbReference type="ARBA" id="ARBA00022801"/>
    </source>
</evidence>
<dbReference type="PANTHER" id="PTHR47320:SF1">
    <property type="entry name" value="BIFUNCTIONAL URIDYLYLTRANSFERASE_URIDYLYL-REMOVING ENZYME"/>
    <property type="match status" value="1"/>
</dbReference>
<accession>A0A1C3H4M3</accession>
<keyword evidence="2 8" id="KW-0548">Nucleotidyltransferase</keyword>
<dbReference type="CDD" id="cd04873">
    <property type="entry name" value="ACT_UUR-ACR-like"/>
    <property type="match status" value="1"/>
</dbReference>
<comment type="catalytic activity">
    <reaction evidence="8">
        <text>[protein-PII]-uridylyl-L-tyrosine + H2O = [protein-PII]-L-tyrosine + UMP + H(+)</text>
        <dbReference type="Rhea" id="RHEA:48600"/>
        <dbReference type="Rhea" id="RHEA-COMP:12147"/>
        <dbReference type="Rhea" id="RHEA-COMP:12148"/>
        <dbReference type="ChEBI" id="CHEBI:15377"/>
        <dbReference type="ChEBI" id="CHEBI:15378"/>
        <dbReference type="ChEBI" id="CHEBI:46858"/>
        <dbReference type="ChEBI" id="CHEBI:57865"/>
        <dbReference type="ChEBI" id="CHEBI:90602"/>
    </reaction>
</comment>
<dbReference type="InterPro" id="IPR010043">
    <property type="entry name" value="UTase/UR"/>
</dbReference>
<dbReference type="Pfam" id="PF08335">
    <property type="entry name" value="GlnD_UR_UTase"/>
    <property type="match status" value="1"/>
</dbReference>
<protein>
    <recommendedName>
        <fullName evidence="8">Bifunctional uridylyltransferase/uridylyl-removing enzyme</fullName>
        <shortName evidence="8">UTase/UR</shortName>
    </recommendedName>
    <alternativeName>
        <fullName evidence="8">Bifunctional [protein-PII] modification enzyme</fullName>
    </alternativeName>
    <alternativeName>
        <fullName evidence="8">Bifunctional nitrogen sensor protein</fullName>
    </alternativeName>
    <domain>
        <recommendedName>
            <fullName evidence="8">[Protein-PII] uridylyltransferase</fullName>
            <shortName evidence="8">PII uridylyltransferase</shortName>
            <shortName evidence="8">UTase</shortName>
            <ecNumber evidence="8">2.7.7.59</ecNumber>
        </recommendedName>
    </domain>
    <domain>
        <recommendedName>
            <fullName evidence="8">[Protein-PII]-UMP uridylyl-removing enzyme</fullName>
            <shortName evidence="8">UR</shortName>
            <ecNumber evidence="8">3.1.4.-</ecNumber>
        </recommendedName>
    </domain>
</protein>
<evidence type="ECO:0000256" key="5">
    <source>
        <dbReference type="ARBA" id="ARBA00022842"/>
    </source>
</evidence>
<evidence type="ECO:0000256" key="3">
    <source>
        <dbReference type="ARBA" id="ARBA00022737"/>
    </source>
</evidence>
<feature type="domain" description="HD" evidence="11">
    <location>
        <begin position="446"/>
        <end position="567"/>
    </location>
</feature>
<dbReference type="Proteomes" id="UP000190837">
    <property type="component" value="Unassembled WGS sequence"/>
</dbReference>
<dbReference type="SMART" id="SM00471">
    <property type="entry name" value="HDc"/>
    <property type="match status" value="1"/>
</dbReference>
<evidence type="ECO:0000259" key="10">
    <source>
        <dbReference type="PROSITE" id="PS51671"/>
    </source>
</evidence>
<evidence type="ECO:0000256" key="7">
    <source>
        <dbReference type="ARBA" id="ARBA00047968"/>
    </source>
</evidence>
<dbReference type="InterPro" id="IPR045865">
    <property type="entry name" value="ACT-like_dom_sf"/>
</dbReference>
<dbReference type="PIRSF" id="PIRSF006288">
    <property type="entry name" value="PII_uridyltransf"/>
    <property type="match status" value="1"/>
</dbReference>
<dbReference type="SUPFAM" id="SSF81891">
    <property type="entry name" value="Poly A polymerase C-terminal region-like"/>
    <property type="match status" value="1"/>
</dbReference>
<dbReference type="Pfam" id="PF01966">
    <property type="entry name" value="HD"/>
    <property type="match status" value="1"/>
</dbReference>
<dbReference type="InterPro" id="IPR006674">
    <property type="entry name" value="HD_domain"/>
</dbReference>
<comment type="catalytic activity">
    <reaction evidence="8">
        <text>[protein-PII]-L-tyrosine + UTP = [protein-PII]-uridylyl-L-tyrosine + diphosphate</text>
        <dbReference type="Rhea" id="RHEA:13673"/>
        <dbReference type="Rhea" id="RHEA-COMP:12147"/>
        <dbReference type="Rhea" id="RHEA-COMP:12148"/>
        <dbReference type="ChEBI" id="CHEBI:33019"/>
        <dbReference type="ChEBI" id="CHEBI:46398"/>
        <dbReference type="ChEBI" id="CHEBI:46858"/>
        <dbReference type="ChEBI" id="CHEBI:90602"/>
        <dbReference type="EC" id="2.7.7.59"/>
    </reaction>
</comment>
<dbReference type="EMBL" id="FKLO01000048">
    <property type="protein sequence ID" value="SAM65167.1"/>
    <property type="molecule type" value="Genomic_DNA"/>
</dbReference>
<dbReference type="PROSITE" id="PS51831">
    <property type="entry name" value="HD"/>
    <property type="match status" value="1"/>
</dbReference>
<dbReference type="GO" id="GO:0008773">
    <property type="term" value="F:[protein-PII] uridylyltransferase activity"/>
    <property type="evidence" value="ECO:0007669"/>
    <property type="project" value="UniProtKB-UniRule"/>
</dbReference>
<dbReference type="Gene3D" id="1.10.3210.10">
    <property type="entry name" value="Hypothetical protein af1432"/>
    <property type="match status" value="1"/>
</dbReference>
<comment type="domain">
    <text evidence="8">Has four distinct domains: an N-terminal nucleotidyltransferase (NT) domain responsible for UTase activity, a central HD domain that encodes UR activity, and two C-terminal ACT domains that seem to have a role in glutamine sensing.</text>
</comment>
<feature type="domain" description="ACT" evidence="10">
    <location>
        <begin position="901"/>
        <end position="971"/>
    </location>
</feature>
<evidence type="ECO:0000256" key="1">
    <source>
        <dbReference type="ARBA" id="ARBA00022679"/>
    </source>
</evidence>
<dbReference type="EC" id="3.1.4.-" evidence="8"/>
<feature type="region of interest" description="Uridylyltransferase" evidence="8">
    <location>
        <begin position="1"/>
        <end position="326"/>
    </location>
</feature>
<keyword evidence="4 8" id="KW-0378">Hydrolase</keyword>
<proteinExistence type="inferred from homology"/>
<dbReference type="EC" id="2.7.7.59" evidence="8"/>
<evidence type="ECO:0000256" key="2">
    <source>
        <dbReference type="ARBA" id="ARBA00022695"/>
    </source>
</evidence>
<dbReference type="InterPro" id="IPR013546">
    <property type="entry name" value="PII_UdlTrfase/GS_AdlTrfase"/>
</dbReference>
<keyword evidence="1 8" id="KW-0808">Transferase</keyword>
<dbReference type="GO" id="GO:0008081">
    <property type="term" value="F:phosphoric diester hydrolase activity"/>
    <property type="evidence" value="ECO:0007669"/>
    <property type="project" value="UniProtKB-UniRule"/>
</dbReference>
<gene>
    <name evidence="8" type="primary">glnD</name>
    <name evidence="12" type="ORF">CHUV0807_1322</name>
</gene>
<dbReference type="AlphaFoldDB" id="A0A1C3H4M3"/>
<feature type="compositionally biased region" description="Polar residues" evidence="9">
    <location>
        <begin position="745"/>
        <end position="754"/>
    </location>
</feature>
<dbReference type="PANTHER" id="PTHR47320">
    <property type="entry name" value="BIFUNCTIONAL URIDYLYLTRANSFERASE/URIDYLYL-REMOVING ENZYME"/>
    <property type="match status" value="1"/>
</dbReference>
<dbReference type="SUPFAM" id="SSF81301">
    <property type="entry name" value="Nucleotidyltransferase"/>
    <property type="match status" value="1"/>
</dbReference>